<dbReference type="FunFam" id="1.10.287.110:FF:000002">
    <property type="entry name" value="putative tyrosine-protein phosphatase auxilin isoform X2"/>
    <property type="match status" value="1"/>
</dbReference>
<evidence type="ECO:0000313" key="30">
    <source>
        <dbReference type="EMBL" id="KAJ3642156.1"/>
    </source>
</evidence>
<evidence type="ECO:0000256" key="5">
    <source>
        <dbReference type="ARBA" id="ARBA00005490"/>
    </source>
</evidence>
<keyword evidence="16" id="KW-0007">Acetylation</keyword>
<keyword evidence="17" id="KW-0333">Golgi apparatus</keyword>
<dbReference type="InterPro" id="IPR008271">
    <property type="entry name" value="Ser/Thr_kinase_AS"/>
</dbReference>
<feature type="compositionally biased region" description="Pro residues" evidence="25">
    <location>
        <begin position="814"/>
        <end position="823"/>
    </location>
</feature>
<evidence type="ECO:0000256" key="1">
    <source>
        <dbReference type="ARBA" id="ARBA00004132"/>
    </source>
</evidence>
<keyword evidence="12" id="KW-0547">Nucleotide-binding</keyword>
<evidence type="ECO:0000259" key="29">
    <source>
        <dbReference type="PROSITE" id="PS51182"/>
    </source>
</evidence>
<dbReference type="FunFam" id="1.10.510.10:FF:000228">
    <property type="entry name" value="cyclin-G-associated kinase isoform X1"/>
    <property type="match status" value="1"/>
</dbReference>
<evidence type="ECO:0000256" key="16">
    <source>
        <dbReference type="ARBA" id="ARBA00022990"/>
    </source>
</evidence>
<evidence type="ECO:0000256" key="9">
    <source>
        <dbReference type="ARBA" id="ARBA00022527"/>
    </source>
</evidence>
<evidence type="ECO:0000256" key="17">
    <source>
        <dbReference type="ARBA" id="ARBA00023034"/>
    </source>
</evidence>
<dbReference type="PROSITE" id="PS00108">
    <property type="entry name" value="PROTEIN_KINASE_ST"/>
    <property type="match status" value="1"/>
</dbReference>
<feature type="region of interest" description="Disordered" evidence="25">
    <location>
        <begin position="760"/>
        <end position="826"/>
    </location>
</feature>
<dbReference type="GO" id="GO:0030136">
    <property type="term" value="C:clathrin-coated vesicle"/>
    <property type="evidence" value="ECO:0007669"/>
    <property type="project" value="UniProtKB-SubCell"/>
</dbReference>
<evidence type="ECO:0000259" key="26">
    <source>
        <dbReference type="PROSITE" id="PS50011"/>
    </source>
</evidence>
<evidence type="ECO:0000256" key="20">
    <source>
        <dbReference type="ARBA" id="ARBA00047899"/>
    </source>
</evidence>
<evidence type="ECO:0000256" key="19">
    <source>
        <dbReference type="ARBA" id="ARBA00023329"/>
    </source>
</evidence>
<dbReference type="InterPro" id="IPR029023">
    <property type="entry name" value="Tensin_phosphatase"/>
</dbReference>
<evidence type="ECO:0000256" key="21">
    <source>
        <dbReference type="ARBA" id="ARBA00048679"/>
    </source>
</evidence>
<feature type="region of interest" description="Disordered" evidence="25">
    <location>
        <begin position="915"/>
        <end position="989"/>
    </location>
</feature>
<dbReference type="Pfam" id="PF10409">
    <property type="entry name" value="PTEN_C2"/>
    <property type="match status" value="1"/>
</dbReference>
<dbReference type="Pfam" id="PF00069">
    <property type="entry name" value="Pkinase"/>
    <property type="match status" value="1"/>
</dbReference>
<dbReference type="FunFam" id="2.60.40.1110:FF:000001">
    <property type="entry name" value="cyclin-G-associated kinase isoform X2"/>
    <property type="match status" value="1"/>
</dbReference>
<keyword evidence="11" id="KW-0808">Transferase</keyword>
<evidence type="ECO:0000256" key="3">
    <source>
        <dbReference type="ARBA" id="ARBA00004556"/>
    </source>
</evidence>
<reference evidence="30" key="1">
    <citation type="journal article" date="2023" name="G3 (Bethesda)">
        <title>Whole genome assemblies of Zophobas morio and Tenebrio molitor.</title>
        <authorList>
            <person name="Kaur S."/>
            <person name="Stinson S.A."/>
            <person name="diCenzo G.C."/>
        </authorList>
    </citation>
    <scope>NUCLEOTIDE SEQUENCE</scope>
    <source>
        <strain evidence="30">QUZm001</strain>
    </source>
</reference>
<dbReference type="InterPro" id="IPR001623">
    <property type="entry name" value="DnaJ_domain"/>
</dbReference>
<dbReference type="GO" id="GO:2000369">
    <property type="term" value="P:regulation of clathrin-dependent endocytosis"/>
    <property type="evidence" value="ECO:0007669"/>
    <property type="project" value="TreeGrafter"/>
</dbReference>
<comment type="subcellular location">
    <subcellularLocation>
        <location evidence="2">Cell junction</location>
        <location evidence="2">Focal adhesion</location>
    </subcellularLocation>
    <subcellularLocation>
        <location evidence="3">Cytoplasm</location>
        <location evidence="3">Perinuclear region</location>
    </subcellularLocation>
    <subcellularLocation>
        <location evidence="1">Cytoplasmic vesicle</location>
        <location evidence="1">Clathrin-coated vesicle</location>
    </subcellularLocation>
    <subcellularLocation>
        <location evidence="4">Golgi apparatus</location>
        <location evidence="4">trans-Golgi network</location>
    </subcellularLocation>
</comment>
<dbReference type="InterPro" id="IPR000719">
    <property type="entry name" value="Prot_kinase_dom"/>
</dbReference>
<feature type="compositionally biased region" description="Basic and acidic residues" evidence="25">
    <location>
        <begin position="796"/>
        <end position="806"/>
    </location>
</feature>
<evidence type="ECO:0000256" key="7">
    <source>
        <dbReference type="ARBA" id="ARBA00022481"/>
    </source>
</evidence>
<feature type="domain" description="Phosphatase tensin-type" evidence="28">
    <location>
        <begin position="411"/>
        <end position="583"/>
    </location>
</feature>
<dbReference type="CDD" id="cd06257">
    <property type="entry name" value="DnaJ"/>
    <property type="match status" value="1"/>
</dbReference>
<dbReference type="GO" id="GO:0035612">
    <property type="term" value="F:AP-2 adaptor complex binding"/>
    <property type="evidence" value="ECO:0007669"/>
    <property type="project" value="TreeGrafter"/>
</dbReference>
<evidence type="ECO:0000256" key="12">
    <source>
        <dbReference type="ARBA" id="ARBA00022741"/>
    </source>
</evidence>
<dbReference type="InterPro" id="IPR014020">
    <property type="entry name" value="Tensin_C2-dom"/>
</dbReference>
<keyword evidence="19" id="KW-0968">Cytoplasmic vesicle</keyword>
<evidence type="ECO:0000256" key="13">
    <source>
        <dbReference type="ARBA" id="ARBA00022777"/>
    </source>
</evidence>
<evidence type="ECO:0000256" key="14">
    <source>
        <dbReference type="ARBA" id="ARBA00022840"/>
    </source>
</evidence>
<name>A0AA38M3N1_9CUCU</name>
<dbReference type="InterPro" id="IPR035892">
    <property type="entry name" value="C2_domain_sf"/>
</dbReference>
<evidence type="ECO:0000313" key="31">
    <source>
        <dbReference type="Proteomes" id="UP001168821"/>
    </source>
</evidence>
<dbReference type="PANTHER" id="PTHR22967">
    <property type="entry name" value="SERINE/THREONINE PROTEIN KINASE"/>
    <property type="match status" value="1"/>
</dbReference>
<evidence type="ECO:0000256" key="22">
    <source>
        <dbReference type="ARBA" id="ARBA00054326"/>
    </source>
</evidence>
<keyword evidence="13" id="KW-0418">Kinase</keyword>
<comment type="catalytic activity">
    <reaction evidence="21">
        <text>L-seryl-[protein] + ATP = O-phospho-L-seryl-[protein] + ADP + H(+)</text>
        <dbReference type="Rhea" id="RHEA:17989"/>
        <dbReference type="Rhea" id="RHEA-COMP:9863"/>
        <dbReference type="Rhea" id="RHEA-COMP:11604"/>
        <dbReference type="ChEBI" id="CHEBI:15378"/>
        <dbReference type="ChEBI" id="CHEBI:29999"/>
        <dbReference type="ChEBI" id="CHEBI:30616"/>
        <dbReference type="ChEBI" id="CHEBI:83421"/>
        <dbReference type="ChEBI" id="CHEBI:456216"/>
        <dbReference type="EC" id="2.7.11.1"/>
    </reaction>
</comment>
<keyword evidence="18" id="KW-0131">Cell cycle</keyword>
<dbReference type="Gene3D" id="3.90.190.10">
    <property type="entry name" value="Protein tyrosine phosphatase superfamily"/>
    <property type="match status" value="1"/>
</dbReference>
<dbReference type="SMART" id="SM01326">
    <property type="entry name" value="PTEN_C2"/>
    <property type="match status" value="1"/>
</dbReference>
<keyword evidence="7" id="KW-0488">Methylation</keyword>
<dbReference type="InterPro" id="IPR011009">
    <property type="entry name" value="Kinase-like_dom_sf"/>
</dbReference>
<evidence type="ECO:0000256" key="23">
    <source>
        <dbReference type="ARBA" id="ARBA00068393"/>
    </source>
</evidence>
<dbReference type="GO" id="GO:0005524">
    <property type="term" value="F:ATP binding"/>
    <property type="evidence" value="ECO:0007669"/>
    <property type="project" value="UniProtKB-KW"/>
</dbReference>
<dbReference type="GO" id="GO:0005925">
    <property type="term" value="C:focal adhesion"/>
    <property type="evidence" value="ECO:0007669"/>
    <property type="project" value="UniProtKB-SubCell"/>
</dbReference>
<comment type="similarity">
    <text evidence="5">Belongs to the protein kinase superfamily. AGC Ser/Thr protein kinase family. PKC subfamily.</text>
</comment>
<keyword evidence="10" id="KW-0597">Phosphoprotein</keyword>
<accession>A0AA38M3N1</accession>
<evidence type="ECO:0000259" key="27">
    <source>
        <dbReference type="PROSITE" id="PS50076"/>
    </source>
</evidence>
<dbReference type="PANTHER" id="PTHR22967:SF105">
    <property type="entry name" value="CYCLIN-G-ASSOCIATED KINASE"/>
    <property type="match status" value="1"/>
</dbReference>
<dbReference type="Gene3D" id="2.60.40.1110">
    <property type="match status" value="1"/>
</dbReference>
<dbReference type="EMBL" id="JALNTZ010000008">
    <property type="protein sequence ID" value="KAJ3642156.1"/>
    <property type="molecule type" value="Genomic_DNA"/>
</dbReference>
<feature type="compositionally biased region" description="Pro residues" evidence="25">
    <location>
        <begin position="346"/>
        <end position="369"/>
    </location>
</feature>
<feature type="domain" description="J" evidence="27">
    <location>
        <begin position="1070"/>
        <end position="1146"/>
    </location>
</feature>
<dbReference type="InterPro" id="IPR036869">
    <property type="entry name" value="J_dom_sf"/>
</dbReference>
<dbReference type="PROSITE" id="PS51182">
    <property type="entry name" value="C2_TENSIN"/>
    <property type="match status" value="1"/>
</dbReference>
<dbReference type="PROSITE" id="PS50011">
    <property type="entry name" value="PROTEIN_KINASE_DOM"/>
    <property type="match status" value="1"/>
</dbReference>
<dbReference type="SUPFAM" id="SSF56112">
    <property type="entry name" value="Protein kinase-like (PK-like)"/>
    <property type="match status" value="1"/>
</dbReference>
<evidence type="ECO:0000256" key="18">
    <source>
        <dbReference type="ARBA" id="ARBA00023306"/>
    </source>
</evidence>
<evidence type="ECO:0000256" key="10">
    <source>
        <dbReference type="ARBA" id="ARBA00022553"/>
    </source>
</evidence>
<organism evidence="30 31">
    <name type="scientific">Zophobas morio</name>
    <dbReference type="NCBI Taxonomy" id="2755281"/>
    <lineage>
        <taxon>Eukaryota</taxon>
        <taxon>Metazoa</taxon>
        <taxon>Ecdysozoa</taxon>
        <taxon>Arthropoda</taxon>
        <taxon>Hexapoda</taxon>
        <taxon>Insecta</taxon>
        <taxon>Pterygota</taxon>
        <taxon>Neoptera</taxon>
        <taxon>Endopterygota</taxon>
        <taxon>Coleoptera</taxon>
        <taxon>Polyphaga</taxon>
        <taxon>Cucujiformia</taxon>
        <taxon>Tenebrionidae</taxon>
        <taxon>Zophobas</taxon>
    </lineage>
</organism>
<dbReference type="Gene3D" id="1.10.287.110">
    <property type="entry name" value="DnaJ domain"/>
    <property type="match status" value="1"/>
</dbReference>
<sequence length="1146" mass="128072">MSDLFKSAYEYFSGPTNGQSDNSFVGQIVEISNVKLRIKKVIAEGGFAVVFVAQDVATGKEYALKRLLAADEEAKKNIIQEINILKKLSGHPNIIQYLSASFIDKAQTIHGQSEFLLVTELCTGGSMVEILQARTSPLEPEIITRIYYQICRAVSHMHSQTPPIIHRDLKIENVLISKEGAIKLCDFGSATLETYAPDLTWSANQHSSLEENMAKFTTPMYRAPEMVDTWNNYFVGPPVDIWALGCILYTFCYMKHPFEDSAKLRIINANYNLPPDPKYSCFHDIIRGCLQVNPEHRLTVSGLLERIAAIAETNGYNLRAPLQFPRRLSAEGEHIHGDGVHNNVKPIPPRPVQPPRPIPERPPQPPQRPTMPAQQRPPEVKQSGLFSSLKGGAGSFLKNLKDTSSKVMATMQQSIARTDLDMSYVTSRILVMPYPSEGIESAYKTNHIEDVRVFLDSRHPNLKYSVYNLSGKSYHSKFGQARVVDCSFAFPEHFKAPLLNSLYQLCEDIYQYLAGDSRNVVVIHCTDGKATSATLVCGLFIYSLLYEVPEDALQMFAVKRCPPNMRPSELRYLYYLADIVKNPPVYPHYKPMTLVSIQMQPIPLFTKIRDGCRPYLEVYSENRCVLSTLQDYERMRLFNVTEGKVLLPVNTSVCGDVCVIIYHARNILGGVMTQGKATGIKICQLQFHTGFIPEEETCLRFNKSELDELSEGQDHYQDRFSVFLNVFVSDAERKPSQPPPWLTDKTERVYDTMFTSKLEQDETIDNFASKPKRPPPVTKKPPERPSKPAPPSPRPAHVELEQHDSSDSDAEPIMPKPPKPVDPPTEAVDLLNLNAAPTSGFAVRPSPSSNFDLLSGFADSSNDNFAEFTTSTTAASNLNDNFAGFTANVPPKPASASLFDPFGPADTQNNLLNDWGNFNSAPPPQSTAPEPQPQKPTDFFADLGGLGGMWNSASPNKVPPTTPQHVPSGTPQHKPVTPQHQAKSPADYSRSHFEVLGDKNEPKLKPKSDDVFGDLLGSQGYTFSAKKDNAPRTINDMRKEDMATYMDPDKIKIMEWTEGKKNNIRALLCSLHSVLWEGAKWNKCDMHQLVSAADVKKAYRKACLAVHPDKQTGTDNEYMAKLIFMELNNAWSDFENDSSQQNIFAS</sequence>
<dbReference type="SMART" id="SM00220">
    <property type="entry name" value="S_TKc"/>
    <property type="match status" value="1"/>
</dbReference>
<dbReference type="AlphaFoldDB" id="A0AA38M3N1"/>
<keyword evidence="9" id="KW-0723">Serine/threonine-protein kinase</keyword>
<keyword evidence="8" id="KW-0963">Cytoplasm</keyword>
<evidence type="ECO:0000256" key="25">
    <source>
        <dbReference type="SAM" id="MobiDB-lite"/>
    </source>
</evidence>
<dbReference type="GO" id="GO:0045747">
    <property type="term" value="P:positive regulation of Notch signaling pathway"/>
    <property type="evidence" value="ECO:0007669"/>
    <property type="project" value="TreeGrafter"/>
</dbReference>
<evidence type="ECO:0000259" key="28">
    <source>
        <dbReference type="PROSITE" id="PS51181"/>
    </source>
</evidence>
<keyword evidence="15" id="KW-0965">Cell junction</keyword>
<dbReference type="PROSITE" id="PS51181">
    <property type="entry name" value="PPASE_TENSIN"/>
    <property type="match status" value="1"/>
</dbReference>
<dbReference type="EC" id="2.7.11.1" evidence="6"/>
<dbReference type="GO" id="GO:0004674">
    <property type="term" value="F:protein serine/threonine kinase activity"/>
    <property type="evidence" value="ECO:0007669"/>
    <property type="project" value="UniProtKB-KW"/>
</dbReference>
<evidence type="ECO:0000256" key="4">
    <source>
        <dbReference type="ARBA" id="ARBA00004601"/>
    </source>
</evidence>
<evidence type="ECO:0000256" key="2">
    <source>
        <dbReference type="ARBA" id="ARBA00004246"/>
    </source>
</evidence>
<dbReference type="PROSITE" id="PS50076">
    <property type="entry name" value="DNAJ_2"/>
    <property type="match status" value="1"/>
</dbReference>
<dbReference type="Gene3D" id="1.10.510.10">
    <property type="entry name" value="Transferase(Phosphotransferase) domain 1"/>
    <property type="match status" value="1"/>
</dbReference>
<evidence type="ECO:0000256" key="6">
    <source>
        <dbReference type="ARBA" id="ARBA00012513"/>
    </source>
</evidence>
<keyword evidence="31" id="KW-1185">Reference proteome</keyword>
<comment type="function">
    <text evidence="22">Associates with cyclin G and CDK5. Seems to act as an auxilin homolog that is involved in the uncoating of clathrin-coated vesicles by Hsc70 in non-neuronal cells. Expression oscillates slightly during the cell cycle, peaking at G1. May play a role in clathrin-mediated endocytosis and intracellular trafficking, and in the dynamics of clathrin assembly/disassembly.</text>
</comment>
<protein>
    <recommendedName>
        <fullName evidence="23">Cyclin-G-associated kinase</fullName>
        <ecNumber evidence="6">2.7.11.1</ecNumber>
    </recommendedName>
    <alternativeName>
        <fullName evidence="24">DnaJ homolog subfamily C member 26</fullName>
    </alternativeName>
</protein>
<dbReference type="Proteomes" id="UP001168821">
    <property type="component" value="Unassembled WGS sequence"/>
</dbReference>
<evidence type="ECO:0000256" key="8">
    <source>
        <dbReference type="ARBA" id="ARBA00022490"/>
    </source>
</evidence>
<comment type="caution">
    <text evidence="30">The sequence shown here is derived from an EMBL/GenBank/DDBJ whole genome shotgun (WGS) entry which is preliminary data.</text>
</comment>
<dbReference type="FunFam" id="3.90.190.10:FF:000099">
    <property type="entry name" value="Blast:Cyclin-G-associated kinase"/>
    <property type="match status" value="1"/>
</dbReference>
<feature type="region of interest" description="Disordered" evidence="25">
    <location>
        <begin position="334"/>
        <end position="385"/>
    </location>
</feature>
<feature type="domain" description="C2 tensin-type" evidence="29">
    <location>
        <begin position="589"/>
        <end position="729"/>
    </location>
</feature>
<gene>
    <name evidence="30" type="ORF">Zmor_024965</name>
</gene>
<dbReference type="SUPFAM" id="SSF52799">
    <property type="entry name" value="(Phosphotyrosine protein) phosphatases II"/>
    <property type="match status" value="1"/>
</dbReference>
<dbReference type="SUPFAM" id="SSF49562">
    <property type="entry name" value="C2 domain (Calcium/lipid-binding domain, CaLB)"/>
    <property type="match status" value="1"/>
</dbReference>
<dbReference type="GO" id="GO:0048471">
    <property type="term" value="C:perinuclear region of cytoplasm"/>
    <property type="evidence" value="ECO:0007669"/>
    <property type="project" value="UniProtKB-SubCell"/>
</dbReference>
<dbReference type="CDD" id="cd14511">
    <property type="entry name" value="PTP_auxilin-like"/>
    <property type="match status" value="1"/>
</dbReference>
<proteinExistence type="inferred from homology"/>
<feature type="compositionally biased region" description="Pro residues" evidence="25">
    <location>
        <begin position="921"/>
        <end position="934"/>
    </location>
</feature>
<dbReference type="GO" id="GO:0005794">
    <property type="term" value="C:Golgi apparatus"/>
    <property type="evidence" value="ECO:0007669"/>
    <property type="project" value="UniProtKB-SubCell"/>
</dbReference>
<keyword evidence="14" id="KW-0067">ATP-binding</keyword>
<feature type="domain" description="Protein kinase" evidence="26">
    <location>
        <begin position="36"/>
        <end position="310"/>
    </location>
</feature>
<evidence type="ECO:0000256" key="15">
    <source>
        <dbReference type="ARBA" id="ARBA00022949"/>
    </source>
</evidence>
<evidence type="ECO:0000256" key="11">
    <source>
        <dbReference type="ARBA" id="ARBA00022679"/>
    </source>
</evidence>
<dbReference type="SUPFAM" id="SSF46565">
    <property type="entry name" value="Chaperone J-domain"/>
    <property type="match status" value="1"/>
</dbReference>
<evidence type="ECO:0000256" key="24">
    <source>
        <dbReference type="ARBA" id="ARBA00076380"/>
    </source>
</evidence>
<comment type="catalytic activity">
    <reaction evidence="20">
        <text>L-threonyl-[protein] + ATP = O-phospho-L-threonyl-[protein] + ADP + H(+)</text>
        <dbReference type="Rhea" id="RHEA:46608"/>
        <dbReference type="Rhea" id="RHEA-COMP:11060"/>
        <dbReference type="Rhea" id="RHEA-COMP:11605"/>
        <dbReference type="ChEBI" id="CHEBI:15378"/>
        <dbReference type="ChEBI" id="CHEBI:30013"/>
        <dbReference type="ChEBI" id="CHEBI:30616"/>
        <dbReference type="ChEBI" id="CHEBI:61977"/>
        <dbReference type="ChEBI" id="CHEBI:456216"/>
        <dbReference type="EC" id="2.7.11.1"/>
    </reaction>
</comment>
<dbReference type="InterPro" id="IPR029021">
    <property type="entry name" value="Prot-tyrosine_phosphatase-like"/>
</dbReference>